<protein>
    <submittedName>
        <fullName evidence="1">Uncharacterized protein</fullName>
    </submittedName>
</protein>
<accession>A0A1J9Q2N0</accession>
<feature type="non-terminal residue" evidence="1">
    <location>
        <position position="1"/>
    </location>
</feature>
<dbReference type="AlphaFoldDB" id="A0A1J9Q2N0"/>
<reference evidence="1 2" key="1">
    <citation type="submission" date="2015-08" db="EMBL/GenBank/DDBJ databases">
        <title>Emmonsia species relationships and genome sequence.</title>
        <authorList>
            <person name="Cuomo C.A."/>
            <person name="Schwartz I.S."/>
            <person name="Kenyon C."/>
            <person name="De Hoog G.S."/>
            <person name="Govender N.P."/>
            <person name="Botha A."/>
            <person name="Moreno L."/>
            <person name="De Vries M."/>
            <person name="Munoz J.F."/>
            <person name="Stielow J.B."/>
        </authorList>
    </citation>
    <scope>NUCLEOTIDE SEQUENCE [LARGE SCALE GENOMIC DNA]</scope>
    <source>
        <strain evidence="1 2">EI222</strain>
    </source>
</reference>
<dbReference type="VEuPathDB" id="FungiDB:ACJ73_10323"/>
<evidence type="ECO:0000313" key="1">
    <source>
        <dbReference type="EMBL" id="OJD09429.1"/>
    </source>
</evidence>
<sequence>RPSNERHDGNAAPARGELAADNPVLALEVSVEADQEDHNGYAEEGGAERLAEAAQAFAALDV</sequence>
<name>A0A1J9Q2N0_9EURO</name>
<dbReference type="EMBL" id="LGTZ01003734">
    <property type="protein sequence ID" value="OJD09429.1"/>
    <property type="molecule type" value="Genomic_DNA"/>
</dbReference>
<keyword evidence="2" id="KW-1185">Reference proteome</keyword>
<evidence type="ECO:0000313" key="2">
    <source>
        <dbReference type="Proteomes" id="UP000242791"/>
    </source>
</evidence>
<comment type="caution">
    <text evidence="1">The sequence shown here is derived from an EMBL/GenBank/DDBJ whole genome shotgun (WGS) entry which is preliminary data.</text>
</comment>
<proteinExistence type="predicted"/>
<gene>
    <name evidence="1" type="ORF">ACJ73_10323</name>
</gene>
<organism evidence="1 2">
    <name type="scientific">Blastomyces percursus</name>
    <dbReference type="NCBI Taxonomy" id="1658174"/>
    <lineage>
        <taxon>Eukaryota</taxon>
        <taxon>Fungi</taxon>
        <taxon>Dikarya</taxon>
        <taxon>Ascomycota</taxon>
        <taxon>Pezizomycotina</taxon>
        <taxon>Eurotiomycetes</taxon>
        <taxon>Eurotiomycetidae</taxon>
        <taxon>Onygenales</taxon>
        <taxon>Ajellomycetaceae</taxon>
        <taxon>Blastomyces</taxon>
    </lineage>
</organism>
<dbReference type="Proteomes" id="UP000242791">
    <property type="component" value="Unassembled WGS sequence"/>
</dbReference>